<feature type="transmembrane region" description="Helical" evidence="11">
    <location>
        <begin position="168"/>
        <end position="187"/>
    </location>
</feature>
<dbReference type="PANTHER" id="PTHR47549:SF1">
    <property type="entry name" value="GOLGI APPARATUS MEMBRANE PROTEIN TVP38"/>
    <property type="match status" value="1"/>
</dbReference>
<feature type="transmembrane region" description="Helical" evidence="11">
    <location>
        <begin position="246"/>
        <end position="266"/>
    </location>
</feature>
<evidence type="ECO:0000259" key="12">
    <source>
        <dbReference type="Pfam" id="PF09335"/>
    </source>
</evidence>
<dbReference type="PANTHER" id="PTHR47549">
    <property type="entry name" value="GOLGI APPARATUS MEMBRANE PROTEIN TVP38-RELATED"/>
    <property type="match status" value="1"/>
</dbReference>
<dbReference type="Proteomes" id="UP001302812">
    <property type="component" value="Unassembled WGS sequence"/>
</dbReference>
<organism evidence="13 14">
    <name type="scientific">Canariomyces notabilis</name>
    <dbReference type="NCBI Taxonomy" id="2074819"/>
    <lineage>
        <taxon>Eukaryota</taxon>
        <taxon>Fungi</taxon>
        <taxon>Dikarya</taxon>
        <taxon>Ascomycota</taxon>
        <taxon>Pezizomycotina</taxon>
        <taxon>Sordariomycetes</taxon>
        <taxon>Sordariomycetidae</taxon>
        <taxon>Sordariales</taxon>
        <taxon>Chaetomiaceae</taxon>
        <taxon>Canariomyces</taxon>
    </lineage>
</organism>
<feature type="domain" description="VTT" evidence="12">
    <location>
        <begin position="153"/>
        <end position="268"/>
    </location>
</feature>
<keyword evidence="7 11" id="KW-1133">Transmembrane helix</keyword>
<feature type="region of interest" description="Disordered" evidence="10">
    <location>
        <begin position="1"/>
        <end position="62"/>
    </location>
</feature>
<evidence type="ECO:0000256" key="11">
    <source>
        <dbReference type="SAM" id="Phobius"/>
    </source>
</evidence>
<dbReference type="GO" id="GO:0000022">
    <property type="term" value="P:mitotic spindle elongation"/>
    <property type="evidence" value="ECO:0007669"/>
    <property type="project" value="TreeGrafter"/>
</dbReference>
<evidence type="ECO:0000256" key="7">
    <source>
        <dbReference type="ARBA" id="ARBA00022989"/>
    </source>
</evidence>
<dbReference type="EMBL" id="MU853344">
    <property type="protein sequence ID" value="KAK4111815.1"/>
    <property type="molecule type" value="Genomic_DNA"/>
</dbReference>
<feature type="transmembrane region" description="Helical" evidence="11">
    <location>
        <begin position="135"/>
        <end position="162"/>
    </location>
</feature>
<dbReference type="InterPro" id="IPR032816">
    <property type="entry name" value="VTT_dom"/>
</dbReference>
<dbReference type="RefSeq" id="XP_064669385.1">
    <property type="nucleotide sequence ID" value="XM_064817795.1"/>
</dbReference>
<feature type="transmembrane region" description="Helical" evidence="11">
    <location>
        <begin position="286"/>
        <end position="307"/>
    </location>
</feature>
<evidence type="ECO:0000256" key="4">
    <source>
        <dbReference type="ARBA" id="ARBA00013533"/>
    </source>
</evidence>
<keyword evidence="6 11" id="KW-0812">Transmembrane</keyword>
<evidence type="ECO:0000313" key="13">
    <source>
        <dbReference type="EMBL" id="KAK4111815.1"/>
    </source>
</evidence>
<dbReference type="InterPro" id="IPR051076">
    <property type="entry name" value="Golgi_membrane_TVP38/TMEM64"/>
</dbReference>
<feature type="transmembrane region" description="Helical" evidence="11">
    <location>
        <begin position="94"/>
        <end position="114"/>
    </location>
</feature>
<proteinExistence type="inferred from homology"/>
<evidence type="ECO:0000256" key="3">
    <source>
        <dbReference type="ARBA" id="ARBA00008640"/>
    </source>
</evidence>
<keyword evidence="14" id="KW-1185">Reference proteome</keyword>
<reference evidence="13" key="1">
    <citation type="journal article" date="2023" name="Mol. Phylogenet. Evol.">
        <title>Genome-scale phylogeny and comparative genomics of the fungal order Sordariales.</title>
        <authorList>
            <person name="Hensen N."/>
            <person name="Bonometti L."/>
            <person name="Westerberg I."/>
            <person name="Brannstrom I.O."/>
            <person name="Guillou S."/>
            <person name="Cros-Aarteil S."/>
            <person name="Calhoun S."/>
            <person name="Haridas S."/>
            <person name="Kuo A."/>
            <person name="Mondo S."/>
            <person name="Pangilinan J."/>
            <person name="Riley R."/>
            <person name="LaButti K."/>
            <person name="Andreopoulos B."/>
            <person name="Lipzen A."/>
            <person name="Chen C."/>
            <person name="Yan M."/>
            <person name="Daum C."/>
            <person name="Ng V."/>
            <person name="Clum A."/>
            <person name="Steindorff A."/>
            <person name="Ohm R.A."/>
            <person name="Martin F."/>
            <person name="Silar P."/>
            <person name="Natvig D.O."/>
            <person name="Lalanne C."/>
            <person name="Gautier V."/>
            <person name="Ament-Velasquez S.L."/>
            <person name="Kruys A."/>
            <person name="Hutchinson M.I."/>
            <person name="Powell A.J."/>
            <person name="Barry K."/>
            <person name="Miller A.N."/>
            <person name="Grigoriev I.V."/>
            <person name="Debuchy R."/>
            <person name="Gladieux P."/>
            <person name="Hiltunen Thoren M."/>
            <person name="Johannesson H."/>
        </authorList>
    </citation>
    <scope>NUCLEOTIDE SEQUENCE</scope>
    <source>
        <strain evidence="13">CBS 508.74</strain>
    </source>
</reference>
<feature type="compositionally biased region" description="Low complexity" evidence="10">
    <location>
        <begin position="53"/>
        <end position="62"/>
    </location>
</feature>
<feature type="compositionally biased region" description="Low complexity" evidence="10">
    <location>
        <begin position="16"/>
        <end position="26"/>
    </location>
</feature>
<evidence type="ECO:0000256" key="8">
    <source>
        <dbReference type="ARBA" id="ARBA00023034"/>
    </source>
</evidence>
<dbReference type="Pfam" id="PF09335">
    <property type="entry name" value="VTT_dom"/>
    <property type="match status" value="1"/>
</dbReference>
<evidence type="ECO:0000256" key="1">
    <source>
        <dbReference type="ARBA" id="ARBA00002978"/>
    </source>
</evidence>
<protein>
    <recommendedName>
        <fullName evidence="4">Golgi apparatus membrane protein TVP38</fullName>
    </recommendedName>
    <alternativeName>
        <fullName evidence="5">Golgi apparatus membrane protein tvp38</fullName>
    </alternativeName>
</protein>
<evidence type="ECO:0000313" key="14">
    <source>
        <dbReference type="Proteomes" id="UP001302812"/>
    </source>
</evidence>
<evidence type="ECO:0000256" key="6">
    <source>
        <dbReference type="ARBA" id="ARBA00022692"/>
    </source>
</evidence>
<evidence type="ECO:0000256" key="5">
    <source>
        <dbReference type="ARBA" id="ARBA00020673"/>
    </source>
</evidence>
<reference evidence="13" key="2">
    <citation type="submission" date="2023-05" db="EMBL/GenBank/DDBJ databases">
        <authorList>
            <consortium name="Lawrence Berkeley National Laboratory"/>
            <person name="Steindorff A."/>
            <person name="Hensen N."/>
            <person name="Bonometti L."/>
            <person name="Westerberg I."/>
            <person name="Brannstrom I.O."/>
            <person name="Guillou S."/>
            <person name="Cros-Aarteil S."/>
            <person name="Calhoun S."/>
            <person name="Haridas S."/>
            <person name="Kuo A."/>
            <person name="Mondo S."/>
            <person name="Pangilinan J."/>
            <person name="Riley R."/>
            <person name="Labutti K."/>
            <person name="Andreopoulos B."/>
            <person name="Lipzen A."/>
            <person name="Chen C."/>
            <person name="Yanf M."/>
            <person name="Daum C."/>
            <person name="Ng V."/>
            <person name="Clum A."/>
            <person name="Ohm R."/>
            <person name="Martin F."/>
            <person name="Silar P."/>
            <person name="Natvig D."/>
            <person name="Lalanne C."/>
            <person name="Gautier V."/>
            <person name="Ament-Velasquez S.L."/>
            <person name="Kruys A."/>
            <person name="Hutchinson M.I."/>
            <person name="Powell A.J."/>
            <person name="Barry K."/>
            <person name="Miller A.N."/>
            <person name="Grigoriev I.V."/>
            <person name="Debuchy R."/>
            <person name="Gladieux P."/>
            <person name="Thoren M.H."/>
            <person name="Johannesson H."/>
        </authorList>
    </citation>
    <scope>NUCLEOTIDE SEQUENCE</scope>
    <source>
        <strain evidence="13">CBS 508.74</strain>
    </source>
</reference>
<evidence type="ECO:0000256" key="10">
    <source>
        <dbReference type="SAM" id="MobiDB-lite"/>
    </source>
</evidence>
<keyword evidence="9 11" id="KW-0472">Membrane</keyword>
<name>A0AAN6YQS8_9PEZI</name>
<evidence type="ECO:0000256" key="9">
    <source>
        <dbReference type="ARBA" id="ARBA00023136"/>
    </source>
</evidence>
<comment type="caution">
    <text evidence="13">The sequence shown here is derived from an EMBL/GenBank/DDBJ whole genome shotgun (WGS) entry which is preliminary data.</text>
</comment>
<feature type="compositionally biased region" description="Low complexity" evidence="10">
    <location>
        <begin position="37"/>
        <end position="46"/>
    </location>
</feature>
<dbReference type="GeneID" id="89941920"/>
<comment type="function">
    <text evidence="1">Golgi membrane protein involved in vesicular trafficking and spindle migration.</text>
</comment>
<keyword evidence="8" id="KW-0333">Golgi apparatus</keyword>
<comment type="similarity">
    <text evidence="3">Belongs to the TVP38/TMEM64 family.</text>
</comment>
<sequence length="408" mass="43108">MASLSEDESRPPPGSGNINTIGTTTTDPDFSAPYRPRTSTSRRLSTQARQHPYSSEPPSSSSFSSFLRELTSTLLSLTQTSLRLYLSLTRVQRALVVLAGCAAVVTGVLFLVYSHRIFTALAPLAAGWRATPGGWLILWLVTVATAFPPAIGYSTCVTVAGFVYGFPLGWPIVASATIVGSTAAFLASRGWLRGYVHSLVGKDARFVALGQVLRRDGVGVLAMIRLCPLPYSLSNGFLATVGSIRVGGFALATGLATPKLLVHIFIGSRLALLAESGDKMSAGDRVINYLSMALGGLLGFGVGLLIYRRTMARAAELMREAELEEGGALLDAEGMEAGGAETDYDENDTLVHPDELDAAAIMDDDDISLWDTEGGDGYRDSWDEGAAKKGTVLNGTGIGNGHVNGVKN</sequence>
<dbReference type="GO" id="GO:0000139">
    <property type="term" value="C:Golgi membrane"/>
    <property type="evidence" value="ECO:0007669"/>
    <property type="project" value="UniProtKB-SubCell"/>
</dbReference>
<comment type="subcellular location">
    <subcellularLocation>
        <location evidence="2">Golgi apparatus membrane</location>
        <topology evidence="2">Multi-pass membrane protein</topology>
    </subcellularLocation>
</comment>
<evidence type="ECO:0000256" key="2">
    <source>
        <dbReference type="ARBA" id="ARBA00004653"/>
    </source>
</evidence>
<dbReference type="AlphaFoldDB" id="A0AAN6YQS8"/>
<gene>
    <name evidence="13" type="ORF">N656DRAFT_798702</name>
</gene>
<dbReference type="GO" id="GO:0016192">
    <property type="term" value="P:vesicle-mediated transport"/>
    <property type="evidence" value="ECO:0007669"/>
    <property type="project" value="TreeGrafter"/>
</dbReference>
<accession>A0AAN6YQS8</accession>